<dbReference type="Proteomes" id="UP000799118">
    <property type="component" value="Unassembled WGS sequence"/>
</dbReference>
<dbReference type="EMBL" id="ML769536">
    <property type="protein sequence ID" value="KAE9395190.1"/>
    <property type="molecule type" value="Genomic_DNA"/>
</dbReference>
<accession>A0A6A4HBR9</accession>
<dbReference type="OrthoDB" id="415532at2759"/>
<protein>
    <submittedName>
        <fullName evidence="2">Uncharacterized protein</fullName>
    </submittedName>
</protein>
<dbReference type="AlphaFoldDB" id="A0A6A4HBR9"/>
<gene>
    <name evidence="2" type="ORF">BT96DRAFT_159562</name>
</gene>
<evidence type="ECO:0000313" key="2">
    <source>
        <dbReference type="EMBL" id="KAE9395190.1"/>
    </source>
</evidence>
<evidence type="ECO:0000313" key="3">
    <source>
        <dbReference type="Proteomes" id="UP000799118"/>
    </source>
</evidence>
<proteinExistence type="predicted"/>
<evidence type="ECO:0000256" key="1">
    <source>
        <dbReference type="SAM" id="MobiDB-lite"/>
    </source>
</evidence>
<organism evidence="2 3">
    <name type="scientific">Gymnopus androsaceus JB14</name>
    <dbReference type="NCBI Taxonomy" id="1447944"/>
    <lineage>
        <taxon>Eukaryota</taxon>
        <taxon>Fungi</taxon>
        <taxon>Dikarya</taxon>
        <taxon>Basidiomycota</taxon>
        <taxon>Agaricomycotina</taxon>
        <taxon>Agaricomycetes</taxon>
        <taxon>Agaricomycetidae</taxon>
        <taxon>Agaricales</taxon>
        <taxon>Marasmiineae</taxon>
        <taxon>Omphalotaceae</taxon>
        <taxon>Gymnopus</taxon>
    </lineage>
</organism>
<reference evidence="2" key="1">
    <citation type="journal article" date="2019" name="Environ. Microbiol.">
        <title>Fungal ecological strategies reflected in gene transcription - a case study of two litter decomposers.</title>
        <authorList>
            <person name="Barbi F."/>
            <person name="Kohler A."/>
            <person name="Barry K."/>
            <person name="Baskaran P."/>
            <person name="Daum C."/>
            <person name="Fauchery L."/>
            <person name="Ihrmark K."/>
            <person name="Kuo A."/>
            <person name="LaButti K."/>
            <person name="Lipzen A."/>
            <person name="Morin E."/>
            <person name="Grigoriev I.V."/>
            <person name="Henrissat B."/>
            <person name="Lindahl B."/>
            <person name="Martin F."/>
        </authorList>
    </citation>
    <scope>NUCLEOTIDE SEQUENCE</scope>
    <source>
        <strain evidence="2">JB14</strain>
    </source>
</reference>
<name>A0A6A4HBR9_9AGAR</name>
<sequence>MVEEEDQVDHYPSDWETELDDEGTSHPVYTSSFPMFIELGTVPTTNFNSEGSNGTGRMLSFPNWLQHKVESVRNISNSGEGVVTRKNSLFLPC</sequence>
<feature type="region of interest" description="Disordered" evidence="1">
    <location>
        <begin position="1"/>
        <end position="24"/>
    </location>
</feature>
<keyword evidence="3" id="KW-1185">Reference proteome</keyword>